<feature type="domain" description="ACT" evidence="3">
    <location>
        <begin position="676"/>
        <end position="750"/>
    </location>
</feature>
<sequence>MNMSEPSNIEKAENEMIEREFQALLTDYLKSNHRKKTDIIERAFRFANEAHKGIRRRSGEPYILHPIAVARIACKEIGLGSTSICSALLHDVVEDTEYTVEDIENLFGRKIAQIVAGLTKISGGIFGDQASAQAENFRKLLLTMSEDIRVILIKMADRLHNMRTLGSMLPSKQYKIAGETLYIYAPLAHRLGLFAIKTELEDLSFKYEHPDAYNEISQKIAETEANRQAIYKDFAAPIVKKLKETGLKFEMKARVKSVYSIWNKMQSKNIPFEEVYDLYAVRIIFDPDKDEDEKKECWNIYSIITDIYKLHPERIRDWVSRPKANGYRALHVTVMGPDGNWIEVQIRSRKMDDIAERGFAAHWKYKVGESDEESELDIWLKTIKEILENPEPNALDFLDTIKLNLFASEIFVFTPKGELKTLPKDATALDFAFTLHSDMGYHCIAAKVNHKLVPISQKLQSGDQVEILTSRSQSPKPEWVQFVTTAKAKTRLQAALRKDRKAIIAKGEEIFKNFLKENNFAESLQNIDKLLNHYRIDKKDELFYRLGENEISLNENTKKLLKEKNQNVFMKYLRIPFGGNNKTPQTIEKGDTCPTEKIDRKATYLLKDDGNHKNYSLATCCHPIPGDDVLGYVNENEQVIVHKRSCPVAMRLKSSFGSRLVSTQWDNNIIESFPATIQIKGIDHVGVLNQITQIISTDLAVNIRNLSIDAKDGLFTGTLSVLVHDAKDVERLCNDIKKVKEVKSAIRIDN</sequence>
<dbReference type="InterPro" id="IPR043519">
    <property type="entry name" value="NT_sf"/>
</dbReference>
<dbReference type="InterPro" id="IPR033655">
    <property type="entry name" value="TGS_RelA/SpoT"/>
</dbReference>
<dbReference type="InterPro" id="IPR007685">
    <property type="entry name" value="RelA_SpoT"/>
</dbReference>
<organism evidence="6 7">
    <name type="scientific">Coprobacter tertius</name>
    <dbReference type="NCBI Taxonomy" id="2944915"/>
    <lineage>
        <taxon>Bacteria</taxon>
        <taxon>Pseudomonadati</taxon>
        <taxon>Bacteroidota</taxon>
        <taxon>Bacteroidia</taxon>
        <taxon>Bacteroidales</taxon>
        <taxon>Barnesiellaceae</taxon>
        <taxon>Coprobacter</taxon>
    </lineage>
</organism>
<dbReference type="CDD" id="cd04876">
    <property type="entry name" value="ACT_RelA-SpoT"/>
    <property type="match status" value="1"/>
</dbReference>
<dbReference type="EMBL" id="JANDHW010000004">
    <property type="protein sequence ID" value="MCP9611598.1"/>
    <property type="molecule type" value="Genomic_DNA"/>
</dbReference>
<name>A0ABT1MG26_9BACT</name>
<proteinExistence type="inferred from homology"/>
<dbReference type="SUPFAM" id="SSF81301">
    <property type="entry name" value="Nucleotidyltransferase"/>
    <property type="match status" value="1"/>
</dbReference>
<dbReference type="Gene3D" id="3.30.70.260">
    <property type="match status" value="1"/>
</dbReference>
<dbReference type="InterPro" id="IPR045865">
    <property type="entry name" value="ACT-like_dom_sf"/>
</dbReference>
<dbReference type="PANTHER" id="PTHR21262">
    <property type="entry name" value="GUANOSINE-3',5'-BIS DIPHOSPHATE 3'-PYROPHOSPHOHYDROLASE"/>
    <property type="match status" value="1"/>
</dbReference>
<dbReference type="InterPro" id="IPR003607">
    <property type="entry name" value="HD/PDEase_dom"/>
</dbReference>
<keyword evidence="7" id="KW-1185">Reference proteome</keyword>
<evidence type="ECO:0000313" key="7">
    <source>
        <dbReference type="Proteomes" id="UP001205603"/>
    </source>
</evidence>
<dbReference type="SUPFAM" id="SSF55021">
    <property type="entry name" value="ACT-like"/>
    <property type="match status" value="1"/>
</dbReference>
<comment type="similarity">
    <text evidence="2">Belongs to the relA/spoT family.</text>
</comment>
<dbReference type="Gene3D" id="3.10.20.30">
    <property type="match status" value="1"/>
</dbReference>
<dbReference type="Gene3D" id="1.10.3210.10">
    <property type="entry name" value="Hypothetical protein af1432"/>
    <property type="match status" value="1"/>
</dbReference>
<dbReference type="PROSITE" id="PS51880">
    <property type="entry name" value="TGS"/>
    <property type="match status" value="1"/>
</dbReference>
<evidence type="ECO:0000259" key="5">
    <source>
        <dbReference type="PROSITE" id="PS51880"/>
    </source>
</evidence>
<dbReference type="Proteomes" id="UP001205603">
    <property type="component" value="Unassembled WGS sequence"/>
</dbReference>
<dbReference type="InterPro" id="IPR012675">
    <property type="entry name" value="Beta-grasp_dom_sf"/>
</dbReference>
<evidence type="ECO:0000259" key="3">
    <source>
        <dbReference type="PROSITE" id="PS51671"/>
    </source>
</evidence>
<dbReference type="Pfam" id="PF02824">
    <property type="entry name" value="TGS"/>
    <property type="match status" value="1"/>
</dbReference>
<evidence type="ECO:0000313" key="6">
    <source>
        <dbReference type="EMBL" id="MCP9611598.1"/>
    </source>
</evidence>
<dbReference type="InterPro" id="IPR002912">
    <property type="entry name" value="ACT_dom"/>
</dbReference>
<comment type="caution">
    <text evidence="6">The sequence shown here is derived from an EMBL/GenBank/DDBJ whole genome shotgun (WGS) entry which is preliminary data.</text>
</comment>
<dbReference type="PROSITE" id="PS51671">
    <property type="entry name" value="ACT"/>
    <property type="match status" value="1"/>
</dbReference>
<dbReference type="SMART" id="SM00954">
    <property type="entry name" value="RelA_SpoT"/>
    <property type="match status" value="1"/>
</dbReference>
<dbReference type="Pfam" id="PF13328">
    <property type="entry name" value="HD_4"/>
    <property type="match status" value="1"/>
</dbReference>
<dbReference type="Pfam" id="PF13291">
    <property type="entry name" value="ACT_4"/>
    <property type="match status" value="1"/>
</dbReference>
<dbReference type="InterPro" id="IPR004095">
    <property type="entry name" value="TGS"/>
</dbReference>
<gene>
    <name evidence="6" type="ORF">NMU02_05785</name>
</gene>
<dbReference type="InterPro" id="IPR004811">
    <property type="entry name" value="RelA/Spo_fam"/>
</dbReference>
<dbReference type="InterPro" id="IPR012676">
    <property type="entry name" value="TGS-like"/>
</dbReference>
<evidence type="ECO:0000256" key="1">
    <source>
        <dbReference type="ARBA" id="ARBA00025704"/>
    </source>
</evidence>
<dbReference type="Pfam" id="PF04607">
    <property type="entry name" value="RelA_SpoT"/>
    <property type="match status" value="1"/>
</dbReference>
<reference evidence="6 7" key="1">
    <citation type="submission" date="2022-07" db="EMBL/GenBank/DDBJ databases">
        <title>Fecal culturing of patients with breast cancer.</title>
        <authorList>
            <person name="Teng N.M.Y."/>
            <person name="Kiu R."/>
            <person name="Evans R."/>
            <person name="Baker D.J."/>
            <person name="Zenner C."/>
            <person name="Robinson S.D."/>
            <person name="Hall L.J."/>
        </authorList>
    </citation>
    <scope>NUCLEOTIDE SEQUENCE [LARGE SCALE GENOMIC DNA]</scope>
    <source>
        <strain evidence="6 7">LH1063</strain>
    </source>
</reference>
<comment type="pathway">
    <text evidence="1">Purine metabolism.</text>
</comment>
<dbReference type="PROSITE" id="PS51831">
    <property type="entry name" value="HD"/>
    <property type="match status" value="1"/>
</dbReference>
<dbReference type="CDD" id="cd05399">
    <property type="entry name" value="NT_Rel-Spo_like"/>
    <property type="match status" value="1"/>
</dbReference>
<dbReference type="InterPro" id="IPR006674">
    <property type="entry name" value="HD_domain"/>
</dbReference>
<dbReference type="CDD" id="cd01668">
    <property type="entry name" value="TGS_RSH"/>
    <property type="match status" value="1"/>
</dbReference>
<comment type="function">
    <text evidence="2">In eubacteria ppGpp (guanosine 3'-diphosphate 5'-diphosphate) is a mediator of the stringent response that coordinates a variety of cellular activities in response to changes in nutritional abundance.</text>
</comment>
<feature type="domain" description="HD" evidence="4">
    <location>
        <begin position="62"/>
        <end position="162"/>
    </location>
</feature>
<evidence type="ECO:0000256" key="2">
    <source>
        <dbReference type="RuleBase" id="RU003847"/>
    </source>
</evidence>
<dbReference type="SUPFAM" id="SSF109604">
    <property type="entry name" value="HD-domain/PDEase-like"/>
    <property type="match status" value="1"/>
</dbReference>
<protein>
    <submittedName>
        <fullName evidence="6">RelA/SpoT family protein</fullName>
    </submittedName>
</protein>
<evidence type="ECO:0000259" key="4">
    <source>
        <dbReference type="PROSITE" id="PS51831"/>
    </source>
</evidence>
<dbReference type="PANTHER" id="PTHR21262:SF31">
    <property type="entry name" value="GTP PYROPHOSPHOKINASE"/>
    <property type="match status" value="1"/>
</dbReference>
<dbReference type="Gene3D" id="3.30.460.10">
    <property type="entry name" value="Beta Polymerase, domain 2"/>
    <property type="match status" value="1"/>
</dbReference>
<dbReference type="SUPFAM" id="SSF81271">
    <property type="entry name" value="TGS-like"/>
    <property type="match status" value="1"/>
</dbReference>
<feature type="domain" description="TGS" evidence="5">
    <location>
        <begin position="408"/>
        <end position="469"/>
    </location>
</feature>
<dbReference type="NCBIfam" id="TIGR00691">
    <property type="entry name" value="spoT_relA"/>
    <property type="match status" value="1"/>
</dbReference>
<dbReference type="SMART" id="SM00471">
    <property type="entry name" value="HDc"/>
    <property type="match status" value="1"/>
</dbReference>
<dbReference type="CDD" id="cd00077">
    <property type="entry name" value="HDc"/>
    <property type="match status" value="1"/>
</dbReference>
<accession>A0ABT1MG26</accession>